<sequence length="155" mass="16559">MSARALLSDADASTVLATILGNNPGMSISTATRVLDQALAFVATAAGRPGEPMVPSRTVDEGWHALILHTGVYQRLCSRFGAFVHHQPEEPDPGRFSSSVLTRTTALITEAGYRVDPDMWRAPDDTLVSVAAKCQHSDDSGPIVIIPKPKPKPKS</sequence>
<dbReference type="AlphaFoldDB" id="A0A7G3UP68"/>
<proteinExistence type="predicted"/>
<name>A0A7G3UP68_STRT9</name>
<dbReference type="Proteomes" id="UP000005940">
    <property type="component" value="Chromosome"/>
</dbReference>
<reference evidence="1 2" key="1">
    <citation type="journal article" date="2012" name="J. Bacteriol.">
        <title>Draft genome of Streptomyces tsukubaensis NRRL 18488, the producer of the clinically important immunosuppressant tacrolimus (FK506).</title>
        <authorList>
            <person name="Barreiro C."/>
            <person name="Prieto C."/>
            <person name="Sola-Landa A."/>
            <person name="Solera E."/>
            <person name="Martinez-Castro M."/>
            <person name="Perez-Redondo R."/>
            <person name="Garcia-Estrada C."/>
            <person name="Aparicio J.F."/>
            <person name="Fernandez-Martinez L.T."/>
            <person name="Santos-Aberturas J."/>
            <person name="Salehi-Najafabadi Z."/>
            <person name="Rodriguez-Garcia A."/>
            <person name="Tauch A."/>
            <person name="Martin J.F."/>
        </authorList>
    </citation>
    <scope>NUCLEOTIDE SEQUENCE [LARGE SCALE GENOMIC DNA]</scope>
    <source>
        <strain evidence="2">DSM 42081 / NBRC 108919 / NRRL 18488 / 9993</strain>
    </source>
</reference>
<organism evidence="1 2">
    <name type="scientific">Streptomyces tsukubensis (strain DSM 42081 / NBRC 108919 / NRRL 18488 / 9993)</name>
    <dbReference type="NCBI Taxonomy" id="1114943"/>
    <lineage>
        <taxon>Bacteria</taxon>
        <taxon>Bacillati</taxon>
        <taxon>Actinomycetota</taxon>
        <taxon>Actinomycetes</taxon>
        <taxon>Kitasatosporales</taxon>
        <taxon>Streptomycetaceae</taxon>
        <taxon>Streptomyces</taxon>
    </lineage>
</organism>
<keyword evidence="2" id="KW-1185">Reference proteome</keyword>
<protein>
    <submittedName>
        <fullName evidence="1">Uncharacterized protein</fullName>
    </submittedName>
</protein>
<accession>A0A7G3UP68</accession>
<evidence type="ECO:0000313" key="2">
    <source>
        <dbReference type="Proteomes" id="UP000005940"/>
    </source>
</evidence>
<dbReference type="EMBL" id="CP029159">
    <property type="protein sequence ID" value="QKM71808.1"/>
    <property type="molecule type" value="Genomic_DNA"/>
</dbReference>
<evidence type="ECO:0000313" key="1">
    <source>
        <dbReference type="EMBL" id="QKM71808.1"/>
    </source>
</evidence>
<gene>
    <name evidence="1" type="ORF">STSU_023150</name>
</gene>